<proteinExistence type="predicted"/>
<dbReference type="EMBL" id="BK032606">
    <property type="protein sequence ID" value="DAF50913.1"/>
    <property type="molecule type" value="Genomic_DNA"/>
</dbReference>
<protein>
    <submittedName>
        <fullName evidence="2">Uncharacterized protein</fullName>
    </submittedName>
</protein>
<reference evidence="2" key="1">
    <citation type="journal article" date="2021" name="Proc. Natl. Acad. Sci. U.S.A.">
        <title>A Catalog of Tens of Thousands of Viruses from Human Metagenomes Reveals Hidden Associations with Chronic Diseases.</title>
        <authorList>
            <person name="Tisza M.J."/>
            <person name="Buck C.B."/>
        </authorList>
    </citation>
    <scope>NUCLEOTIDE SEQUENCE</scope>
    <source>
        <strain evidence="2">CtRPk8</strain>
    </source>
</reference>
<sequence>MTGQGQNIGAYRVILRKLSHRVAIRASVRHDVPPVSDAAEIPAPASICRRHIAIQIPFYCKCKIRCAPVHTGGFRYGSDGTIAYIFTSWISIVIAIHIRAYRRGKALQFAQGKAIQRRHLRIDCIYHVPYPPYTHTSTAVPLRSFRRTPLYIYKIQQKRPNKEPEKGLCWVFTLWVFDMVGNLLVTVAAALLDILDRRKQPVCHLLSGLLLDVARDDAKRLVSRKIKRGDVINGTLRVHTAQLCADVSVSCIHGDYIRRGLAELWRKQGVGASLPRFRPDF</sequence>
<feature type="transmembrane region" description="Helical" evidence="1">
    <location>
        <begin position="82"/>
        <end position="101"/>
    </location>
</feature>
<organism evidence="2">
    <name type="scientific">Siphoviridae sp. ctRPk8</name>
    <dbReference type="NCBI Taxonomy" id="2827870"/>
    <lineage>
        <taxon>Viruses</taxon>
        <taxon>Duplodnaviria</taxon>
        <taxon>Heunggongvirae</taxon>
        <taxon>Uroviricota</taxon>
        <taxon>Caudoviricetes</taxon>
    </lineage>
</organism>
<accession>A0A8S5SIR1</accession>
<feature type="transmembrane region" description="Helical" evidence="1">
    <location>
        <begin position="168"/>
        <end position="192"/>
    </location>
</feature>
<keyword evidence="1" id="KW-0472">Membrane</keyword>
<keyword evidence="1" id="KW-0812">Transmembrane</keyword>
<evidence type="ECO:0000256" key="1">
    <source>
        <dbReference type="SAM" id="Phobius"/>
    </source>
</evidence>
<evidence type="ECO:0000313" key="2">
    <source>
        <dbReference type="EMBL" id="DAF50913.1"/>
    </source>
</evidence>
<name>A0A8S5SIR1_9CAUD</name>
<keyword evidence="1" id="KW-1133">Transmembrane helix</keyword>